<comment type="subcellular location">
    <subcellularLocation>
        <location evidence="1">Cell membrane</location>
        <topology evidence="1">Multi-pass membrane protein</topology>
    </subcellularLocation>
</comment>
<feature type="transmembrane region" description="Helical" evidence="8">
    <location>
        <begin position="344"/>
        <end position="366"/>
    </location>
</feature>
<evidence type="ECO:0000256" key="7">
    <source>
        <dbReference type="ARBA" id="ARBA00023136"/>
    </source>
</evidence>
<accession>A0A1M6AX81</accession>
<dbReference type="InterPro" id="IPR047817">
    <property type="entry name" value="ABC2_TM_bact-type"/>
</dbReference>
<dbReference type="PANTHER" id="PTHR30294:SF47">
    <property type="entry name" value="INNER MEMBRANE TRANSPORT PERMEASE YHHJ"/>
    <property type="match status" value="1"/>
</dbReference>
<feature type="transmembrane region" description="Helical" evidence="8">
    <location>
        <begin position="256"/>
        <end position="277"/>
    </location>
</feature>
<evidence type="ECO:0000313" key="11">
    <source>
        <dbReference type="Proteomes" id="UP000184387"/>
    </source>
</evidence>
<dbReference type="Proteomes" id="UP000184387">
    <property type="component" value="Unassembled WGS sequence"/>
</dbReference>
<keyword evidence="11" id="KW-1185">Reference proteome</keyword>
<evidence type="ECO:0000256" key="8">
    <source>
        <dbReference type="SAM" id="Phobius"/>
    </source>
</evidence>
<evidence type="ECO:0000256" key="4">
    <source>
        <dbReference type="ARBA" id="ARBA00022475"/>
    </source>
</evidence>
<feature type="transmembrane region" description="Helical" evidence="8">
    <location>
        <begin position="175"/>
        <end position="199"/>
    </location>
</feature>
<evidence type="ECO:0000313" key="10">
    <source>
        <dbReference type="EMBL" id="SHI40823.1"/>
    </source>
</evidence>
<evidence type="ECO:0000259" key="9">
    <source>
        <dbReference type="PROSITE" id="PS51012"/>
    </source>
</evidence>
<dbReference type="GO" id="GO:0005886">
    <property type="term" value="C:plasma membrane"/>
    <property type="evidence" value="ECO:0007669"/>
    <property type="project" value="UniProtKB-SubCell"/>
</dbReference>
<proteinExistence type="inferred from homology"/>
<dbReference type="PANTHER" id="PTHR30294">
    <property type="entry name" value="MEMBRANE COMPONENT OF ABC TRANSPORTER YHHJ-RELATED"/>
    <property type="match status" value="1"/>
</dbReference>
<keyword evidence="7 8" id="KW-0472">Membrane</keyword>
<keyword evidence="4" id="KW-1003">Cell membrane</keyword>
<dbReference type="STRING" id="198092.SAMN02745194_00278"/>
<comment type="similarity">
    <text evidence="2">Belongs to the ABC-2 integral membrane protein family.</text>
</comment>
<sequence>MRGVQKLRNILWLGLKELRSLAADVFLLGFVIYSFSFTVYSQATGVSHELRSASIAIVDEDRSALSGRFAQAFLPPFFQRPQIIPLAEVDRRMDTGRNTFVLDIPPDFEADLVAGRQPVIQLNIDATAMMQAGIGASYIQEIVAREIATFLGREAEPAVELQIRVAFNPNLTTSWFTGVMAILNNITLLAVLLSGAAVVREREHGTLDHLLVLPVTPFEIAMAKVWANGLVITVATGLSLWFVVHRLLGVPIAGSIPLFLCGVTLYLFFATAVGLLLGTLARSMPQLGLLFILVVLPMNLLSGGSTPFESMPRPLQLVMSLVPSSHFVNFAQAILYRGAGLDIVWPQFVAVTAVGAIMLAIALLRFRAALAAQSQ</sequence>
<dbReference type="AlphaFoldDB" id="A0A1M6AX81"/>
<dbReference type="GO" id="GO:0140359">
    <property type="term" value="F:ABC-type transporter activity"/>
    <property type="evidence" value="ECO:0007669"/>
    <property type="project" value="InterPro"/>
</dbReference>
<dbReference type="Pfam" id="PF12698">
    <property type="entry name" value="ABC2_membrane_3"/>
    <property type="match status" value="1"/>
</dbReference>
<evidence type="ECO:0000256" key="5">
    <source>
        <dbReference type="ARBA" id="ARBA00022692"/>
    </source>
</evidence>
<dbReference type="InterPro" id="IPR051449">
    <property type="entry name" value="ABC-2_transporter_component"/>
</dbReference>
<gene>
    <name evidence="10" type="ORF">SAMN02745194_00278</name>
</gene>
<evidence type="ECO:0000256" key="2">
    <source>
        <dbReference type="ARBA" id="ARBA00007783"/>
    </source>
</evidence>
<feature type="transmembrane region" description="Helical" evidence="8">
    <location>
        <begin position="21"/>
        <end position="40"/>
    </location>
</feature>
<dbReference type="Gene3D" id="3.40.1710.10">
    <property type="entry name" value="abc type-2 transporter like domain"/>
    <property type="match status" value="1"/>
</dbReference>
<dbReference type="InterPro" id="IPR013525">
    <property type="entry name" value="ABC2_TM"/>
</dbReference>
<name>A0A1M6AX81_9PROT</name>
<feature type="transmembrane region" description="Helical" evidence="8">
    <location>
        <begin position="289"/>
        <end position="308"/>
    </location>
</feature>
<reference evidence="10 11" key="1">
    <citation type="submission" date="2016-11" db="EMBL/GenBank/DDBJ databases">
        <authorList>
            <person name="Jaros S."/>
            <person name="Januszkiewicz K."/>
            <person name="Wedrychowicz H."/>
        </authorList>
    </citation>
    <scope>NUCLEOTIDE SEQUENCE [LARGE SCALE GENOMIC DNA]</scope>
    <source>
        <strain evidence="10 11">DSM 14916</strain>
    </source>
</reference>
<feature type="domain" description="ABC transmembrane type-2" evidence="9">
    <location>
        <begin position="132"/>
        <end position="369"/>
    </location>
</feature>
<evidence type="ECO:0000256" key="3">
    <source>
        <dbReference type="ARBA" id="ARBA00022448"/>
    </source>
</evidence>
<feature type="transmembrane region" description="Helical" evidence="8">
    <location>
        <begin position="225"/>
        <end position="244"/>
    </location>
</feature>
<dbReference type="EMBL" id="FQZF01000002">
    <property type="protein sequence ID" value="SHI40823.1"/>
    <property type="molecule type" value="Genomic_DNA"/>
</dbReference>
<protein>
    <submittedName>
        <fullName evidence="10">ABC-2 type transport system permease protein</fullName>
    </submittedName>
</protein>
<evidence type="ECO:0000256" key="1">
    <source>
        <dbReference type="ARBA" id="ARBA00004651"/>
    </source>
</evidence>
<keyword evidence="3" id="KW-0813">Transport</keyword>
<organism evidence="10 11">
    <name type="scientific">Muricoccus roseus</name>
    <dbReference type="NCBI Taxonomy" id="198092"/>
    <lineage>
        <taxon>Bacteria</taxon>
        <taxon>Pseudomonadati</taxon>
        <taxon>Pseudomonadota</taxon>
        <taxon>Alphaproteobacteria</taxon>
        <taxon>Acetobacterales</taxon>
        <taxon>Roseomonadaceae</taxon>
        <taxon>Muricoccus</taxon>
    </lineage>
</organism>
<evidence type="ECO:0000256" key="6">
    <source>
        <dbReference type="ARBA" id="ARBA00022989"/>
    </source>
</evidence>
<dbReference type="PROSITE" id="PS51012">
    <property type="entry name" value="ABC_TM2"/>
    <property type="match status" value="1"/>
</dbReference>
<keyword evidence="5 8" id="KW-0812">Transmembrane</keyword>
<keyword evidence="6 8" id="KW-1133">Transmembrane helix</keyword>